<evidence type="ECO:0000313" key="8">
    <source>
        <dbReference type="Proteomes" id="UP000887575"/>
    </source>
</evidence>
<organism evidence="8 9">
    <name type="scientific">Mesorhabditis belari</name>
    <dbReference type="NCBI Taxonomy" id="2138241"/>
    <lineage>
        <taxon>Eukaryota</taxon>
        <taxon>Metazoa</taxon>
        <taxon>Ecdysozoa</taxon>
        <taxon>Nematoda</taxon>
        <taxon>Chromadorea</taxon>
        <taxon>Rhabditida</taxon>
        <taxon>Rhabditina</taxon>
        <taxon>Rhabditomorpha</taxon>
        <taxon>Rhabditoidea</taxon>
        <taxon>Rhabditidae</taxon>
        <taxon>Mesorhabditinae</taxon>
        <taxon>Mesorhabditis</taxon>
    </lineage>
</organism>
<comment type="subcellular location">
    <subcellularLocation>
        <location evidence="1">Endomembrane system</location>
        <topology evidence="1">Multi-pass membrane protein</topology>
    </subcellularLocation>
</comment>
<dbReference type="GO" id="GO:0012505">
    <property type="term" value="C:endomembrane system"/>
    <property type="evidence" value="ECO:0007669"/>
    <property type="project" value="UniProtKB-SubCell"/>
</dbReference>
<protein>
    <recommendedName>
        <fullName evidence="7">Major facilitator superfamily (MFS) profile domain-containing protein</fullName>
    </recommendedName>
</protein>
<feature type="transmembrane region" description="Helical" evidence="6">
    <location>
        <begin position="83"/>
        <end position="103"/>
    </location>
</feature>
<dbReference type="GO" id="GO:0005765">
    <property type="term" value="C:lysosomal membrane"/>
    <property type="evidence" value="ECO:0007669"/>
    <property type="project" value="TreeGrafter"/>
</dbReference>
<dbReference type="InterPro" id="IPR036259">
    <property type="entry name" value="MFS_trans_sf"/>
</dbReference>
<dbReference type="WBParaSite" id="MBELARI_LOCUS9911">
    <property type="protein sequence ID" value="MBELARI_LOCUS9911"/>
    <property type="gene ID" value="MBELARI_LOCUS9911"/>
</dbReference>
<dbReference type="GO" id="GO:0022857">
    <property type="term" value="F:transmembrane transporter activity"/>
    <property type="evidence" value="ECO:0007669"/>
    <property type="project" value="InterPro"/>
</dbReference>
<accession>A0AAF3FRN5</accession>
<dbReference type="InterPro" id="IPR051068">
    <property type="entry name" value="MFS_Domain-Containing_Protein"/>
</dbReference>
<feature type="transmembrane region" description="Helical" evidence="6">
    <location>
        <begin position="20"/>
        <end position="40"/>
    </location>
</feature>
<feature type="transmembrane region" description="Helical" evidence="6">
    <location>
        <begin position="332"/>
        <end position="357"/>
    </location>
</feature>
<evidence type="ECO:0000256" key="5">
    <source>
        <dbReference type="ARBA" id="ARBA00023136"/>
    </source>
</evidence>
<evidence type="ECO:0000256" key="3">
    <source>
        <dbReference type="ARBA" id="ARBA00022692"/>
    </source>
</evidence>
<dbReference type="InterPro" id="IPR020846">
    <property type="entry name" value="MFS_dom"/>
</dbReference>
<proteinExistence type="predicted"/>
<keyword evidence="3 6" id="KW-0812">Transmembrane</keyword>
<feature type="transmembrane region" description="Helical" evidence="6">
    <location>
        <begin position="52"/>
        <end position="71"/>
    </location>
</feature>
<dbReference type="Pfam" id="PF07690">
    <property type="entry name" value="MFS_1"/>
    <property type="match status" value="1"/>
</dbReference>
<name>A0AAF3FRN5_9BILA</name>
<dbReference type="InterPro" id="IPR011701">
    <property type="entry name" value="MFS"/>
</dbReference>
<dbReference type="SUPFAM" id="SSF103473">
    <property type="entry name" value="MFS general substrate transporter"/>
    <property type="match status" value="1"/>
</dbReference>
<evidence type="ECO:0000313" key="9">
    <source>
        <dbReference type="WBParaSite" id="MBELARI_LOCUS9911"/>
    </source>
</evidence>
<evidence type="ECO:0000256" key="4">
    <source>
        <dbReference type="ARBA" id="ARBA00022989"/>
    </source>
</evidence>
<evidence type="ECO:0000256" key="1">
    <source>
        <dbReference type="ARBA" id="ARBA00004127"/>
    </source>
</evidence>
<keyword evidence="5 6" id="KW-0472">Membrane</keyword>
<dbReference type="PROSITE" id="PS50850">
    <property type="entry name" value="MFS"/>
    <property type="match status" value="1"/>
</dbReference>
<feature type="transmembrane region" description="Helical" evidence="6">
    <location>
        <begin position="399"/>
        <end position="418"/>
    </location>
</feature>
<feature type="transmembrane region" description="Helical" evidence="6">
    <location>
        <begin position="115"/>
        <end position="138"/>
    </location>
</feature>
<dbReference type="Proteomes" id="UP000887575">
    <property type="component" value="Unassembled WGS sequence"/>
</dbReference>
<dbReference type="CDD" id="cd17326">
    <property type="entry name" value="MFS_MFSD8"/>
    <property type="match status" value="1"/>
</dbReference>
<dbReference type="PANTHER" id="PTHR23510:SF3">
    <property type="entry name" value="MAJOR FACILITATOR SUPERFAMILY DOMAIN-CONTAINING PROTEIN 8"/>
    <property type="match status" value="1"/>
</dbReference>
<dbReference type="AlphaFoldDB" id="A0AAF3FRN5"/>
<dbReference type="PANTHER" id="PTHR23510">
    <property type="entry name" value="INNER MEMBRANE TRANSPORT PROTEIN YAJR"/>
    <property type="match status" value="1"/>
</dbReference>
<feature type="transmembrane region" description="Helical" evidence="6">
    <location>
        <begin position="276"/>
        <end position="296"/>
    </location>
</feature>
<evidence type="ECO:0000259" key="7">
    <source>
        <dbReference type="PROSITE" id="PS50850"/>
    </source>
</evidence>
<reference evidence="9" key="1">
    <citation type="submission" date="2024-02" db="UniProtKB">
        <authorList>
            <consortium name="WormBaseParasite"/>
        </authorList>
    </citation>
    <scope>IDENTIFICATION</scope>
</reference>
<evidence type="ECO:0000256" key="2">
    <source>
        <dbReference type="ARBA" id="ARBA00022448"/>
    </source>
</evidence>
<sequence length="462" mass="51583">MFSVSLWNYSLSINPNVTESTFGLIVGANSFAQAIAAPIFGYWSNRIENVKLPLFIGLLFMVSGNILYSILPLFDTSAYSWLIVARLLTGIGAGNSALIRAYASQSSSSEDRSKAIAWTTAGDTLGTTTGPLIQLFFLPLGKEGLELFGFRINMYTSPALFACFIDLMGIVIVSRFFVEDYSMLRYEQKGLDSNMMHPCWTAVGVCVVTRYSQALLLSTFDGVGSSFASMMFGFTEEETVRNNNFSISVQAAIGLLVYFSFIYFNLGRRIAMRTSVLVALLCFILYHCLTFAYPFYDLHVKLASPDVKGRQFGVCESSRFTWCTSLTTYHPLVFYISYLTFVGGFFPIINIALTTLFSKVIGPRAQGTLQGLFQVAGCISKMSSPTILGSTYTVGGPRLVWILQITQLISVLFLWIIFRRKMIGMQERVDEQLEKECKDCEEKEDKTKLEILIWATGERCKA</sequence>
<dbReference type="Gene3D" id="1.20.1250.20">
    <property type="entry name" value="MFS general substrate transporter like domains"/>
    <property type="match status" value="1"/>
</dbReference>
<keyword evidence="2" id="KW-0813">Transport</keyword>
<evidence type="ECO:0000256" key="6">
    <source>
        <dbReference type="SAM" id="Phobius"/>
    </source>
</evidence>
<keyword evidence="4 6" id="KW-1133">Transmembrane helix</keyword>
<feature type="domain" description="Major facilitator superfamily (MFS) profile" evidence="7">
    <location>
        <begin position="1"/>
        <end position="422"/>
    </location>
</feature>
<feature type="transmembrane region" description="Helical" evidence="6">
    <location>
        <begin position="369"/>
        <end position="387"/>
    </location>
</feature>
<keyword evidence="8" id="KW-1185">Reference proteome</keyword>
<feature type="transmembrane region" description="Helical" evidence="6">
    <location>
        <begin position="245"/>
        <end position="264"/>
    </location>
</feature>
<feature type="transmembrane region" description="Helical" evidence="6">
    <location>
        <begin position="158"/>
        <end position="178"/>
    </location>
</feature>